<evidence type="ECO:0000313" key="2">
    <source>
        <dbReference type="EMBL" id="KAK4525408.1"/>
    </source>
</evidence>
<dbReference type="AlphaFoldDB" id="A0AAV9IDE6"/>
<evidence type="ECO:0000256" key="1">
    <source>
        <dbReference type="SAM" id="Coils"/>
    </source>
</evidence>
<keyword evidence="1" id="KW-0175">Coiled coil</keyword>
<dbReference type="EMBL" id="JANCYU010000030">
    <property type="protein sequence ID" value="KAK4525408.1"/>
    <property type="molecule type" value="Genomic_DNA"/>
</dbReference>
<comment type="caution">
    <text evidence="2">The sequence shown here is derived from an EMBL/GenBank/DDBJ whole genome shotgun (WGS) entry which is preliminary data.</text>
</comment>
<gene>
    <name evidence="2" type="ORF">GAYE_SCF12G3316</name>
</gene>
<feature type="coiled-coil region" evidence="1">
    <location>
        <begin position="130"/>
        <end position="157"/>
    </location>
</feature>
<reference evidence="2 3" key="1">
    <citation type="submission" date="2022-07" db="EMBL/GenBank/DDBJ databases">
        <title>Genome-wide signatures of adaptation to extreme environments.</title>
        <authorList>
            <person name="Cho C.H."/>
            <person name="Yoon H.S."/>
        </authorList>
    </citation>
    <scope>NUCLEOTIDE SEQUENCE [LARGE SCALE GENOMIC DNA]</scope>
    <source>
        <strain evidence="2 3">108.79 E11</strain>
    </source>
</reference>
<protein>
    <recommendedName>
        <fullName evidence="4">BZIP domain-containing protein</fullName>
    </recommendedName>
</protein>
<sequence length="179" mass="21384">MTSRADTCVYWLYRCTYTIATAVVSVWIIQSSVNLNDIRSILPLLSNKFLTRVVKILRGLHFRTLLGKEYTIGKRNFYVVSFCCQEDRKGFKLHSLSELTSQNPHRPKRSEQELSFKRQSRLKERERYAKELNSDKLQQLEQELTSLKAQIQQFRALQPRDEFPHRNRDMQVHFWKTEE</sequence>
<keyword evidence="3" id="KW-1185">Reference proteome</keyword>
<name>A0AAV9IDE6_9RHOD</name>
<accession>A0AAV9IDE6</accession>
<dbReference type="Proteomes" id="UP001300502">
    <property type="component" value="Unassembled WGS sequence"/>
</dbReference>
<evidence type="ECO:0008006" key="4">
    <source>
        <dbReference type="Google" id="ProtNLM"/>
    </source>
</evidence>
<proteinExistence type="predicted"/>
<organism evidence="2 3">
    <name type="scientific">Galdieria yellowstonensis</name>
    <dbReference type="NCBI Taxonomy" id="3028027"/>
    <lineage>
        <taxon>Eukaryota</taxon>
        <taxon>Rhodophyta</taxon>
        <taxon>Bangiophyceae</taxon>
        <taxon>Galdieriales</taxon>
        <taxon>Galdieriaceae</taxon>
        <taxon>Galdieria</taxon>
    </lineage>
</organism>
<evidence type="ECO:0000313" key="3">
    <source>
        <dbReference type="Proteomes" id="UP001300502"/>
    </source>
</evidence>